<reference evidence="3 4" key="1">
    <citation type="journal article" date="2013" name="BMC Genomics">
        <title>The genome and transcriptome of the pine saprophyte Ophiostoma piceae, and a comparison with the bark beetle-associated pine pathogen Grosmannia clavigera.</title>
        <authorList>
            <person name="Haridas S."/>
            <person name="Wang Y."/>
            <person name="Lim L."/>
            <person name="Massoumi Alamouti S."/>
            <person name="Jackman S."/>
            <person name="Docking R."/>
            <person name="Robertson G."/>
            <person name="Birol I."/>
            <person name="Bohlmann J."/>
            <person name="Breuil C."/>
        </authorList>
    </citation>
    <scope>NUCLEOTIDE SEQUENCE [LARGE SCALE GENOMIC DNA]</scope>
    <source>
        <strain evidence="3 4">UAMH 11346</strain>
    </source>
</reference>
<dbReference type="AlphaFoldDB" id="S3BSH9"/>
<dbReference type="HOGENOM" id="CLU_505368_0_0_1"/>
<accession>S3BSH9</accession>
<feature type="compositionally biased region" description="Polar residues" evidence="2">
    <location>
        <begin position="347"/>
        <end position="364"/>
    </location>
</feature>
<keyword evidence="1" id="KW-0175">Coiled coil</keyword>
<evidence type="ECO:0000313" key="4">
    <source>
        <dbReference type="Proteomes" id="UP000016923"/>
    </source>
</evidence>
<feature type="region of interest" description="Disordered" evidence="2">
    <location>
        <begin position="194"/>
        <end position="237"/>
    </location>
</feature>
<name>S3BSH9_OPHP1</name>
<dbReference type="Proteomes" id="UP000016923">
    <property type="component" value="Unassembled WGS sequence"/>
</dbReference>
<organism evidence="3 4">
    <name type="scientific">Ophiostoma piceae (strain UAMH 11346)</name>
    <name type="common">Sap stain fungus</name>
    <dbReference type="NCBI Taxonomy" id="1262450"/>
    <lineage>
        <taxon>Eukaryota</taxon>
        <taxon>Fungi</taxon>
        <taxon>Dikarya</taxon>
        <taxon>Ascomycota</taxon>
        <taxon>Pezizomycotina</taxon>
        <taxon>Sordariomycetes</taxon>
        <taxon>Sordariomycetidae</taxon>
        <taxon>Ophiostomatales</taxon>
        <taxon>Ophiostomataceae</taxon>
        <taxon>Ophiostoma</taxon>
    </lineage>
</organism>
<keyword evidence="4" id="KW-1185">Reference proteome</keyword>
<sequence length="539" mass="60800">MCRIIVSDTRHILCGHIEKEDFEVALCHRLGTMSDYDPELCPGLHKVSRSLDSWRIGLCNDCRNDSTASSLGLIDYDYCPKRVHRRKHTLCGHTQLVYNKFRDCVHTLILENDAGPQALPQYRKACPLDIEVVDFNDTTMLCLQCKTDCATIGFELEHPAQITNIDDEMKYLSESTATGIPEVHADPESTTIFFAPGFVGPDERPVQGSPRSESDDDDSSSDGGSGMFDHDDDVQRVPDDDEEVLETRLSMALLLHLTSNNIFQVNGIYGNLQYDQDPAILQFDQDAVTEDETGNGIDYLTPDSSEDGENYIDTPDSSADGENDTDDENDIDTPESSEIGDDDAVFQPNTHVQPVQQPDPQTGQDWMDIQQSQISQLEEQDIRLAESAIICDTRVKFYGDYVLGDWVRDIIINGRMGEEFIFASLEHVTSLDFPVTIESIEIALDSLRDAVNTADQEIQQHLEINPENAPGFTFTQRSTYLDRIEEVKAILPDEVIIIENYWDKSETDRKAEYAEKKQAADDRKKEDKEKKKEEQTATK</sequence>
<feature type="compositionally biased region" description="Acidic residues" evidence="2">
    <location>
        <begin position="319"/>
        <end position="344"/>
    </location>
</feature>
<evidence type="ECO:0000313" key="3">
    <source>
        <dbReference type="EMBL" id="EPE02346.1"/>
    </source>
</evidence>
<proteinExistence type="predicted"/>
<dbReference type="EMBL" id="KE148180">
    <property type="protein sequence ID" value="EPE02346.1"/>
    <property type="molecule type" value="Genomic_DNA"/>
</dbReference>
<evidence type="ECO:0000256" key="1">
    <source>
        <dbReference type="SAM" id="Coils"/>
    </source>
</evidence>
<feature type="region of interest" description="Disordered" evidence="2">
    <location>
        <begin position="292"/>
        <end position="366"/>
    </location>
</feature>
<dbReference type="VEuPathDB" id="FungiDB:F503_03931"/>
<protein>
    <submittedName>
        <fullName evidence="3">Uncharacterized protein</fullName>
    </submittedName>
</protein>
<feature type="coiled-coil region" evidence="1">
    <location>
        <begin position="437"/>
        <end position="464"/>
    </location>
</feature>
<evidence type="ECO:0000256" key="2">
    <source>
        <dbReference type="SAM" id="MobiDB-lite"/>
    </source>
</evidence>
<feature type="region of interest" description="Disordered" evidence="2">
    <location>
        <begin position="507"/>
        <end position="539"/>
    </location>
</feature>
<gene>
    <name evidence="3" type="ORF">F503_03931</name>
</gene>